<organism evidence="2 3">
    <name type="scientific">Racocetra fulgida</name>
    <dbReference type="NCBI Taxonomy" id="60492"/>
    <lineage>
        <taxon>Eukaryota</taxon>
        <taxon>Fungi</taxon>
        <taxon>Fungi incertae sedis</taxon>
        <taxon>Mucoromycota</taxon>
        <taxon>Glomeromycotina</taxon>
        <taxon>Glomeromycetes</taxon>
        <taxon>Diversisporales</taxon>
        <taxon>Gigasporaceae</taxon>
        <taxon>Racocetra</taxon>
    </lineage>
</organism>
<evidence type="ECO:0000256" key="1">
    <source>
        <dbReference type="SAM" id="MobiDB-lite"/>
    </source>
</evidence>
<name>A0A9N9G3E3_9GLOM</name>
<feature type="non-terminal residue" evidence="2">
    <location>
        <position position="231"/>
    </location>
</feature>
<comment type="caution">
    <text evidence="2">The sequence shown here is derived from an EMBL/GenBank/DDBJ whole genome shotgun (WGS) entry which is preliminary data.</text>
</comment>
<reference evidence="2" key="1">
    <citation type="submission" date="2021-06" db="EMBL/GenBank/DDBJ databases">
        <authorList>
            <person name="Kallberg Y."/>
            <person name="Tangrot J."/>
            <person name="Rosling A."/>
        </authorList>
    </citation>
    <scope>NUCLEOTIDE SEQUENCE</scope>
    <source>
        <strain evidence="2">IN212</strain>
    </source>
</reference>
<feature type="compositionally biased region" description="Basic and acidic residues" evidence="1">
    <location>
        <begin position="12"/>
        <end position="34"/>
    </location>
</feature>
<dbReference type="EMBL" id="CAJVPZ010007099">
    <property type="protein sequence ID" value="CAG8581963.1"/>
    <property type="molecule type" value="Genomic_DNA"/>
</dbReference>
<dbReference type="Proteomes" id="UP000789396">
    <property type="component" value="Unassembled WGS sequence"/>
</dbReference>
<evidence type="ECO:0000313" key="3">
    <source>
        <dbReference type="Proteomes" id="UP000789396"/>
    </source>
</evidence>
<dbReference type="OrthoDB" id="2430076at2759"/>
<evidence type="ECO:0000313" key="2">
    <source>
        <dbReference type="EMBL" id="CAG8581963.1"/>
    </source>
</evidence>
<accession>A0A9N9G3E3</accession>
<feature type="compositionally biased region" description="Polar residues" evidence="1">
    <location>
        <begin position="1"/>
        <end position="11"/>
    </location>
</feature>
<keyword evidence="3" id="KW-1185">Reference proteome</keyword>
<feature type="non-terminal residue" evidence="2">
    <location>
        <position position="1"/>
    </location>
</feature>
<dbReference type="AlphaFoldDB" id="A0A9N9G3E3"/>
<feature type="region of interest" description="Disordered" evidence="1">
    <location>
        <begin position="1"/>
        <end position="35"/>
    </location>
</feature>
<protein>
    <submittedName>
        <fullName evidence="2">4116_t:CDS:1</fullName>
    </submittedName>
</protein>
<gene>
    <name evidence="2" type="ORF">RFULGI_LOCUS5887</name>
</gene>
<sequence length="231" mass="26835">MQHMDATSSNTDKYELKEDRISLEKEKDDTKSEGWADQYNQNYDTKKNILNVAQKNTKNLEFAVSTKSSSFRHLHIQCKHDNQPKNCWNLTIDKRKRKKMSKLCGYSYLIKAIPNDSKWCVIETKNEYNHPMVKDVQVFYEHLKMLKADAKPSMIYEVVRSEDRTPTATRKDISNLSIQINSLEETALMAALITDKFIHLRECEALNAAITIYKKLASLSSNESEVLKYLD</sequence>
<proteinExistence type="predicted"/>